<evidence type="ECO:0008006" key="3">
    <source>
        <dbReference type="Google" id="ProtNLM"/>
    </source>
</evidence>
<keyword evidence="2" id="KW-1185">Reference proteome</keyword>
<gene>
    <name evidence="1" type="ORF">A5866_001368</name>
</gene>
<dbReference type="EMBL" id="CP147248">
    <property type="protein sequence ID" value="WYJ86290.1"/>
    <property type="molecule type" value="Genomic_DNA"/>
</dbReference>
<name>A0ABZ2T4H9_9ENTE</name>
<organism evidence="1 2">
    <name type="scientific">Candidatus Enterococcus lemimoniae</name>
    <dbReference type="NCBI Taxonomy" id="1834167"/>
    <lineage>
        <taxon>Bacteria</taxon>
        <taxon>Bacillati</taxon>
        <taxon>Bacillota</taxon>
        <taxon>Bacilli</taxon>
        <taxon>Lactobacillales</taxon>
        <taxon>Enterococcaceae</taxon>
        <taxon>Enterococcus</taxon>
    </lineage>
</organism>
<evidence type="ECO:0000313" key="2">
    <source>
        <dbReference type="Proteomes" id="UP000195080"/>
    </source>
</evidence>
<reference evidence="2" key="1">
    <citation type="submission" date="2017-05" db="EMBL/GenBank/DDBJ databases">
        <title>The Genome Sequence of EEnterococcus faecalis 9F2_4866.</title>
        <authorList>
            <consortium name="The Broad Institute Genomics Platform"/>
            <consortium name="The Broad Institute Genomic Center for Infectious Diseases"/>
            <person name="Earl A."/>
            <person name="Manson A."/>
            <person name="Schwartman J."/>
            <person name="Gilmore M."/>
            <person name="Abouelleil A."/>
            <person name="Cao P."/>
            <person name="Chapman S."/>
            <person name="Cusick C."/>
            <person name="Shea T."/>
            <person name="Young S."/>
            <person name="Neafsey D."/>
            <person name="Nusbaum C."/>
            <person name="Birren B."/>
        </authorList>
    </citation>
    <scope>NUCLEOTIDE SEQUENCE [LARGE SCALE GENOMIC DNA]</scope>
    <source>
        <strain evidence="2">12C11_DIV0727</strain>
    </source>
</reference>
<sequence>MLPIGSIVYLKEGRVKIMIENRYPLVNLKDEKVYFDYTGSKYPEGLDPKQVIYFNKENIDTVVHEGYHDEDDERYLSIVEQKVSEGTYKKAEVTGAAK</sequence>
<evidence type="ECO:0000313" key="1">
    <source>
        <dbReference type="EMBL" id="WYJ86290.1"/>
    </source>
</evidence>
<dbReference type="Proteomes" id="UP000195080">
    <property type="component" value="Chromosome"/>
</dbReference>
<dbReference type="InterPro" id="IPR025233">
    <property type="entry name" value="DUF4176"/>
</dbReference>
<dbReference type="Pfam" id="PF13780">
    <property type="entry name" value="DUF4176"/>
    <property type="match status" value="1"/>
</dbReference>
<protein>
    <recommendedName>
        <fullName evidence="3">DUF4176 domain-containing protein</fullName>
    </recommendedName>
</protein>
<accession>A0ABZ2T4H9</accession>
<proteinExistence type="predicted"/>